<dbReference type="AlphaFoldDB" id="A0ABD1J7J4"/>
<dbReference type="PANTHER" id="PTHR11037">
    <property type="entry name" value="TRANSCRIPTION FACTOR CP2"/>
    <property type="match status" value="1"/>
</dbReference>
<keyword evidence="1" id="KW-0238">DNA-binding</keyword>
<dbReference type="Pfam" id="PF04516">
    <property type="entry name" value="CP2"/>
    <property type="match status" value="1"/>
</dbReference>
<dbReference type="EMBL" id="JBHFQA010000019">
    <property type="protein sequence ID" value="KAL2081996.1"/>
    <property type="molecule type" value="Genomic_DNA"/>
</dbReference>
<reference evidence="4 5" key="1">
    <citation type="submission" date="2024-09" db="EMBL/GenBank/DDBJ databases">
        <title>A chromosome-level genome assembly of Gray's grenadier anchovy, Coilia grayii.</title>
        <authorList>
            <person name="Fu Z."/>
        </authorList>
    </citation>
    <scope>NUCLEOTIDE SEQUENCE [LARGE SCALE GENOMIC DNA]</scope>
    <source>
        <strain evidence="4">G4</strain>
        <tissue evidence="4">Muscle</tissue>
    </source>
</reference>
<keyword evidence="1" id="KW-0539">Nucleus</keyword>
<evidence type="ECO:0000256" key="1">
    <source>
        <dbReference type="PROSITE-ProRule" id="PRU01313"/>
    </source>
</evidence>
<dbReference type="GO" id="GO:0003677">
    <property type="term" value="F:DNA binding"/>
    <property type="evidence" value="ECO:0007669"/>
    <property type="project" value="UniProtKB-KW"/>
</dbReference>
<dbReference type="InterPro" id="IPR007604">
    <property type="entry name" value="CP2"/>
</dbReference>
<evidence type="ECO:0000256" key="2">
    <source>
        <dbReference type="SAM" id="MobiDB-lite"/>
    </source>
</evidence>
<organism evidence="4 5">
    <name type="scientific">Coilia grayii</name>
    <name type="common">Gray's grenadier anchovy</name>
    <dbReference type="NCBI Taxonomy" id="363190"/>
    <lineage>
        <taxon>Eukaryota</taxon>
        <taxon>Metazoa</taxon>
        <taxon>Chordata</taxon>
        <taxon>Craniata</taxon>
        <taxon>Vertebrata</taxon>
        <taxon>Euteleostomi</taxon>
        <taxon>Actinopterygii</taxon>
        <taxon>Neopterygii</taxon>
        <taxon>Teleostei</taxon>
        <taxon>Clupei</taxon>
        <taxon>Clupeiformes</taxon>
        <taxon>Clupeoidei</taxon>
        <taxon>Engraulidae</taxon>
        <taxon>Coilinae</taxon>
        <taxon>Coilia</taxon>
    </lineage>
</organism>
<keyword evidence="5" id="KW-1185">Reference proteome</keyword>
<feature type="domain" description="Grh/CP2 DB" evidence="3">
    <location>
        <begin position="229"/>
        <end position="459"/>
    </location>
</feature>
<sequence>MTQEHGKERTVLVLHGESAACGIVQPQQVFPDEDEAWRSFLENPLTAASKAMMSINGDEDSAAALSLLYDYYKVPKDKTPKKADGDSNFIDLQSLQKSSQAMTTLRTVPFSVTTQLSPPGWDKVSPFHPFDSPPSGISSVYLPGQDGTSKSMAARGASALGSHSEAAAFSRQFSPRYSPLGLRAQTQTPDSTYTEGLSGAAEVLPLSADVHSHLSSVSPGSYSHISELDSHQYEYSIEAPRSMCPKTNSGAMSYVNKGHFYPINLRCHSRGKSGPQPSTIVRSVVMVVFHDKCVDDQLRCWKFWHSRQPSAKQRCIDIADYKESVGMGNIEEIAFNAISFTWNTQDEPKIYVSVNCLSTDFSSQKGVRGVPLNLQIDTYSCGNHGDQVLLHRGYCQIKVFCDKGAERKIRDEERKVLRRKGRGQDSAKPGAKGAVPLSHVEITVFQPMSDMVTQPVLFIPEALFAMTHRHGSPAEEGDQNVAGRRSPYSAEEFGCNPSSKRARHDKPERGTHWDSECVKERARVCGRRRAYVCVCVCVCKRVCFNECTCACVCVRCATERERKRVN</sequence>
<evidence type="ECO:0000313" key="5">
    <source>
        <dbReference type="Proteomes" id="UP001591681"/>
    </source>
</evidence>
<comment type="caution">
    <text evidence="4">The sequence shown here is derived from an EMBL/GenBank/DDBJ whole genome shotgun (WGS) entry which is preliminary data.</text>
</comment>
<name>A0ABD1J7J4_9TELE</name>
<comment type="subcellular location">
    <subcellularLocation>
        <location evidence="1">Nucleus</location>
    </subcellularLocation>
</comment>
<gene>
    <name evidence="4" type="ORF">ACEWY4_021814</name>
</gene>
<dbReference type="Proteomes" id="UP001591681">
    <property type="component" value="Unassembled WGS sequence"/>
</dbReference>
<protein>
    <recommendedName>
        <fullName evidence="3">Grh/CP2 DB domain-containing protein</fullName>
    </recommendedName>
</protein>
<dbReference type="PROSITE" id="PS51968">
    <property type="entry name" value="GRH_CP2_DB"/>
    <property type="match status" value="1"/>
</dbReference>
<feature type="region of interest" description="Disordered" evidence="2">
    <location>
        <begin position="488"/>
        <end position="510"/>
    </location>
</feature>
<accession>A0ABD1J7J4</accession>
<dbReference type="InterPro" id="IPR040167">
    <property type="entry name" value="TF_CP2-like"/>
</dbReference>
<proteinExistence type="predicted"/>
<evidence type="ECO:0000313" key="4">
    <source>
        <dbReference type="EMBL" id="KAL2081996.1"/>
    </source>
</evidence>
<evidence type="ECO:0000259" key="3">
    <source>
        <dbReference type="PROSITE" id="PS51968"/>
    </source>
</evidence>
<dbReference type="PANTHER" id="PTHR11037:SF20">
    <property type="entry name" value="PROTEIN GRAINYHEAD"/>
    <property type="match status" value="1"/>
</dbReference>
<dbReference type="GO" id="GO:0005634">
    <property type="term" value="C:nucleus"/>
    <property type="evidence" value="ECO:0007669"/>
    <property type="project" value="UniProtKB-SubCell"/>
</dbReference>